<evidence type="ECO:0000313" key="3">
    <source>
        <dbReference type="Proteomes" id="UP001058364"/>
    </source>
</evidence>
<keyword evidence="3" id="KW-1185">Reference proteome</keyword>
<accession>A0ABY5TY87</accession>
<protein>
    <submittedName>
        <fullName evidence="2">Uncharacterized protein</fullName>
    </submittedName>
</protein>
<reference evidence="2" key="1">
    <citation type="submission" date="2022-08" db="EMBL/GenBank/DDBJ databases">
        <title>Complete genome sequence of Mycoplasma molare type strain H 542.</title>
        <authorList>
            <person name="Spergser J."/>
        </authorList>
    </citation>
    <scope>NUCLEOTIDE SEQUENCE</scope>
    <source>
        <strain evidence="2">H 542</strain>
    </source>
</reference>
<evidence type="ECO:0000256" key="1">
    <source>
        <dbReference type="SAM" id="Phobius"/>
    </source>
</evidence>
<dbReference type="RefSeq" id="WP_259429355.1">
    <property type="nucleotide sequence ID" value="NZ_CP103423.1"/>
</dbReference>
<gene>
    <name evidence="2" type="ORF">NX772_02725</name>
</gene>
<evidence type="ECO:0000313" key="2">
    <source>
        <dbReference type="EMBL" id="UWD33999.1"/>
    </source>
</evidence>
<feature type="transmembrane region" description="Helical" evidence="1">
    <location>
        <begin position="369"/>
        <end position="388"/>
    </location>
</feature>
<name>A0ABY5TY87_9BACT</name>
<sequence length="398" mass="44737">MSKKIGNKKGLVLGAVLGASVGATGAISPLLWNNQTKKAETVKVVDFETSNVGLNGATIKFRLDLENLDKRTEKEIKSKEKINVNIIDANTSIILDTLEAIKNEKDEYTLDINSLEPGKIYNLQVIDLGLENLTFDLNANSGFIITKPELTSLEYILDKRHASFEFIFSDEEKILLGKDIIVSFKEEGSLDGDIKRLKGKVVSIPSKGNDVIAKEKIGFIASTKNDLIDESGEYLKEDSQKELKRNTIYKIESILIDNENISFSSSIDLDFKTTIPQTIVSELKQKEQTKSSSSGALILKNLDSDVLDKRVNITFAEITKNENGDITGYKNIKTVSDKRIEQNDEKSYKIDLNLEDLNLKCKLKCTSSFYYKNIVLQFIIFYTPCLLLKEWRGISPFF</sequence>
<keyword evidence="1" id="KW-0472">Membrane</keyword>
<dbReference type="Proteomes" id="UP001058364">
    <property type="component" value="Chromosome"/>
</dbReference>
<keyword evidence="1" id="KW-0812">Transmembrane</keyword>
<keyword evidence="1" id="KW-1133">Transmembrane helix</keyword>
<dbReference type="EMBL" id="CP103423">
    <property type="protein sequence ID" value="UWD33999.1"/>
    <property type="molecule type" value="Genomic_DNA"/>
</dbReference>
<organism evidence="2 3">
    <name type="scientific">Mesomycoplasma molare</name>
    <dbReference type="NCBI Taxonomy" id="171288"/>
    <lineage>
        <taxon>Bacteria</taxon>
        <taxon>Bacillati</taxon>
        <taxon>Mycoplasmatota</taxon>
        <taxon>Mycoplasmoidales</taxon>
        <taxon>Metamycoplasmataceae</taxon>
        <taxon>Mesomycoplasma</taxon>
    </lineage>
</organism>
<proteinExistence type="predicted"/>